<sequence>MERPTKDSSTHKENDDNENQEIPQSGSRIKKEKSKVSFQSSRSKLVFPFALDKPDETGLFSQFRSLTPQQKNQNMISFEPDHQRRQGLLGFDLHNQILQNRNGKRNLDPTGGLLQFSDAIPKLYRGVRQRHWGKWVAEIRLPRNRTRLWLGTFDNAEAAALAYDRQAFRLRGKKAKLNFPHLFFGQKSGESSTPSNSSHAAENSPLENLHQIQKQPDFQPDCEESVVQKNPDKGCPSISNETENEDSQELTREFVFGGSCYLESFDESQWGNSSDVWINSLQSDFFPGCSNSIWQNTANNDSMSSVPGSIDELLGDKSLQIQEENLSWKGDILSSITFDPIEDKV</sequence>
<dbReference type="Proteomes" id="UP000834106">
    <property type="component" value="Chromosome 1"/>
</dbReference>
<dbReference type="PRINTS" id="PR00367">
    <property type="entry name" value="ETHRSPELEMNT"/>
</dbReference>
<dbReference type="AlphaFoldDB" id="A0AAD2DKB6"/>
<organism evidence="12 13">
    <name type="scientific">Fraxinus pennsylvanica</name>
    <dbReference type="NCBI Taxonomy" id="56036"/>
    <lineage>
        <taxon>Eukaryota</taxon>
        <taxon>Viridiplantae</taxon>
        <taxon>Streptophyta</taxon>
        <taxon>Embryophyta</taxon>
        <taxon>Tracheophyta</taxon>
        <taxon>Spermatophyta</taxon>
        <taxon>Magnoliopsida</taxon>
        <taxon>eudicotyledons</taxon>
        <taxon>Gunneridae</taxon>
        <taxon>Pentapetalae</taxon>
        <taxon>asterids</taxon>
        <taxon>lamiids</taxon>
        <taxon>Lamiales</taxon>
        <taxon>Oleaceae</taxon>
        <taxon>Oleeae</taxon>
        <taxon>Fraxinus</taxon>
    </lineage>
</organism>
<dbReference type="SMART" id="SM00380">
    <property type="entry name" value="AP2"/>
    <property type="match status" value="1"/>
</dbReference>
<dbReference type="FunFam" id="3.30.730.10:FF:000001">
    <property type="entry name" value="Ethylene-responsive transcription factor 2"/>
    <property type="match status" value="1"/>
</dbReference>
<dbReference type="SUPFAM" id="SSF54171">
    <property type="entry name" value="DNA-binding domain"/>
    <property type="match status" value="1"/>
</dbReference>
<dbReference type="InterPro" id="IPR016177">
    <property type="entry name" value="DNA-bd_dom_sf"/>
</dbReference>
<evidence type="ECO:0000256" key="2">
    <source>
        <dbReference type="ARBA" id="ARBA00022745"/>
    </source>
</evidence>
<evidence type="ECO:0000256" key="5">
    <source>
        <dbReference type="ARBA" id="ARBA00023125"/>
    </source>
</evidence>
<evidence type="ECO:0000256" key="1">
    <source>
        <dbReference type="ARBA" id="ARBA00004123"/>
    </source>
</evidence>
<evidence type="ECO:0000256" key="8">
    <source>
        <dbReference type="ARBA" id="ARBA00023242"/>
    </source>
</evidence>
<evidence type="ECO:0000313" key="13">
    <source>
        <dbReference type="Proteomes" id="UP000834106"/>
    </source>
</evidence>
<dbReference type="Pfam" id="PF00847">
    <property type="entry name" value="AP2"/>
    <property type="match status" value="1"/>
</dbReference>
<feature type="domain" description="AP2/ERF" evidence="11">
    <location>
        <begin position="123"/>
        <end position="180"/>
    </location>
</feature>
<dbReference type="GO" id="GO:0003700">
    <property type="term" value="F:DNA-binding transcription factor activity"/>
    <property type="evidence" value="ECO:0007669"/>
    <property type="project" value="InterPro"/>
</dbReference>
<proteinExistence type="inferred from homology"/>
<comment type="similarity">
    <text evidence="9">Belongs to the AP2/ERF transcription factor family. ERF subfamily.</text>
</comment>
<name>A0AAD2DKB6_9LAMI</name>
<accession>A0AAD2DKB6</accession>
<dbReference type="GO" id="GO:0006952">
    <property type="term" value="P:defense response"/>
    <property type="evidence" value="ECO:0007669"/>
    <property type="project" value="UniProtKB-KW"/>
</dbReference>
<evidence type="ECO:0000256" key="6">
    <source>
        <dbReference type="ARBA" id="ARBA00023159"/>
    </source>
</evidence>
<dbReference type="GO" id="GO:0000976">
    <property type="term" value="F:transcription cis-regulatory region binding"/>
    <property type="evidence" value="ECO:0007669"/>
    <property type="project" value="UniProtKB-ARBA"/>
</dbReference>
<feature type="region of interest" description="Disordered" evidence="10">
    <location>
        <begin position="223"/>
        <end position="248"/>
    </location>
</feature>
<dbReference type="GO" id="GO:0009873">
    <property type="term" value="P:ethylene-activated signaling pathway"/>
    <property type="evidence" value="ECO:0007669"/>
    <property type="project" value="UniProtKB-KW"/>
</dbReference>
<keyword evidence="2" id="KW-0936">Ethylene signaling pathway</keyword>
<keyword evidence="8" id="KW-0539">Nucleus</keyword>
<evidence type="ECO:0000256" key="3">
    <source>
        <dbReference type="ARBA" id="ARBA00022821"/>
    </source>
</evidence>
<dbReference type="PROSITE" id="PS51032">
    <property type="entry name" value="AP2_ERF"/>
    <property type="match status" value="1"/>
</dbReference>
<evidence type="ECO:0000256" key="9">
    <source>
        <dbReference type="ARBA" id="ARBA00024343"/>
    </source>
</evidence>
<evidence type="ECO:0000256" key="7">
    <source>
        <dbReference type="ARBA" id="ARBA00023163"/>
    </source>
</evidence>
<dbReference type="InterPro" id="IPR001471">
    <property type="entry name" value="AP2/ERF_dom"/>
</dbReference>
<keyword evidence="5" id="KW-0238">DNA-binding</keyword>
<evidence type="ECO:0000256" key="4">
    <source>
        <dbReference type="ARBA" id="ARBA00023015"/>
    </source>
</evidence>
<keyword evidence="7" id="KW-0804">Transcription</keyword>
<reference evidence="12" key="1">
    <citation type="submission" date="2023-05" db="EMBL/GenBank/DDBJ databases">
        <authorList>
            <person name="Huff M."/>
        </authorList>
    </citation>
    <scope>NUCLEOTIDE SEQUENCE</scope>
</reference>
<dbReference type="EMBL" id="OU503036">
    <property type="protein sequence ID" value="CAI9754990.1"/>
    <property type="molecule type" value="Genomic_DNA"/>
</dbReference>
<protein>
    <recommendedName>
        <fullName evidence="11">AP2/ERF domain-containing protein</fullName>
    </recommendedName>
</protein>
<keyword evidence="13" id="KW-1185">Reference proteome</keyword>
<keyword evidence="6" id="KW-0010">Activator</keyword>
<gene>
    <name evidence="12" type="ORF">FPE_LOCUS2421</name>
</gene>
<evidence type="ECO:0000259" key="11">
    <source>
        <dbReference type="PROSITE" id="PS51032"/>
    </source>
</evidence>
<dbReference type="GO" id="GO:0005634">
    <property type="term" value="C:nucleus"/>
    <property type="evidence" value="ECO:0007669"/>
    <property type="project" value="UniProtKB-SubCell"/>
</dbReference>
<dbReference type="PANTHER" id="PTHR31657">
    <property type="entry name" value="ETHYLENE-RESPONSIVE TRANSCRIPTION FACTOR ERF061"/>
    <property type="match status" value="1"/>
</dbReference>
<evidence type="ECO:0000256" key="10">
    <source>
        <dbReference type="SAM" id="MobiDB-lite"/>
    </source>
</evidence>
<keyword evidence="3" id="KW-0611">Plant defense</keyword>
<dbReference type="Gene3D" id="3.30.730.10">
    <property type="entry name" value="AP2/ERF domain"/>
    <property type="match status" value="1"/>
</dbReference>
<evidence type="ECO:0000313" key="12">
    <source>
        <dbReference type="EMBL" id="CAI9754990.1"/>
    </source>
</evidence>
<dbReference type="InterPro" id="IPR036955">
    <property type="entry name" value="AP2/ERF_dom_sf"/>
</dbReference>
<feature type="compositionally biased region" description="Basic and acidic residues" evidence="10">
    <location>
        <begin position="1"/>
        <end position="14"/>
    </location>
</feature>
<keyword evidence="4" id="KW-0805">Transcription regulation</keyword>
<feature type="region of interest" description="Disordered" evidence="10">
    <location>
        <begin position="1"/>
        <end position="38"/>
    </location>
</feature>
<dbReference type="CDD" id="cd00018">
    <property type="entry name" value="AP2"/>
    <property type="match status" value="1"/>
</dbReference>
<dbReference type="PANTHER" id="PTHR31657:SF19">
    <property type="entry name" value="ETHYLENE-RESPONSIVE TRANSCRIPTION FACTOR ERF053"/>
    <property type="match status" value="1"/>
</dbReference>
<comment type="subcellular location">
    <subcellularLocation>
        <location evidence="1">Nucleus</location>
    </subcellularLocation>
</comment>
<dbReference type="InterPro" id="IPR051758">
    <property type="entry name" value="ERF/AP2-like"/>
</dbReference>